<keyword evidence="1" id="KW-1133">Transmembrane helix</keyword>
<evidence type="ECO:0000256" key="1">
    <source>
        <dbReference type="SAM" id="Phobius"/>
    </source>
</evidence>
<keyword evidence="1" id="KW-0812">Transmembrane</keyword>
<evidence type="ECO:0000313" key="2">
    <source>
        <dbReference type="EMBL" id="CAB3259511.1"/>
    </source>
</evidence>
<name>A0A8S1BDW8_ARCPL</name>
<dbReference type="InterPro" id="IPR029034">
    <property type="entry name" value="Cystine-knot_cytokine"/>
</dbReference>
<dbReference type="OrthoDB" id="6038945at2759"/>
<dbReference type="AlphaFoldDB" id="A0A8S1BDW8"/>
<dbReference type="Gene3D" id="2.10.90.10">
    <property type="entry name" value="Cystine-knot cytokines"/>
    <property type="match status" value="1"/>
</dbReference>
<keyword evidence="4" id="KW-1185">Reference proteome</keyword>
<gene>
    <name evidence="2" type="ORF">APLA_LOCUS16532</name>
    <name evidence="3" type="ORF">APLA_LOCUS17270</name>
</gene>
<reference evidence="4 5" key="1">
    <citation type="submission" date="2020-04" db="EMBL/GenBank/DDBJ databases">
        <authorList>
            <person name="Wallbank WR R."/>
            <person name="Pardo Diaz C."/>
            <person name="Kozak K."/>
            <person name="Martin S."/>
            <person name="Jiggins C."/>
            <person name="Moest M."/>
            <person name="Warren A I."/>
            <person name="Byers J.R.P. K."/>
            <person name="Montejo-Kovacevich G."/>
            <person name="Yen C E."/>
        </authorList>
    </citation>
    <scope>NUCLEOTIDE SEQUENCE [LARGE SCALE GENOMIC DNA]</scope>
</reference>
<evidence type="ECO:0000313" key="3">
    <source>
        <dbReference type="EMBL" id="CAB3260173.1"/>
    </source>
</evidence>
<comment type="caution">
    <text evidence="3">The sequence shown here is derived from an EMBL/GenBank/DDBJ whole genome shotgun (WGS) entry which is preliminary data.</text>
</comment>
<dbReference type="EMBL" id="CADEBD010000745">
    <property type="protein sequence ID" value="CAB3259511.1"/>
    <property type="molecule type" value="Genomic_DNA"/>
</dbReference>
<protein>
    <submittedName>
        <fullName evidence="3">Uncharacterized protein</fullName>
    </submittedName>
</protein>
<proteinExistence type="predicted"/>
<dbReference type="EMBL" id="CADEBC010000733">
    <property type="protein sequence ID" value="CAB3260173.1"/>
    <property type="molecule type" value="Genomic_DNA"/>
</dbReference>
<accession>A0A8S1BDW8</accession>
<evidence type="ECO:0000313" key="4">
    <source>
        <dbReference type="Proteomes" id="UP000494106"/>
    </source>
</evidence>
<dbReference type="Proteomes" id="UP000494256">
    <property type="component" value="Unassembled WGS sequence"/>
</dbReference>
<organism evidence="3 4">
    <name type="scientific">Arctia plantaginis</name>
    <name type="common">Wood tiger moth</name>
    <name type="synonym">Phalaena plantaginis</name>
    <dbReference type="NCBI Taxonomy" id="874455"/>
    <lineage>
        <taxon>Eukaryota</taxon>
        <taxon>Metazoa</taxon>
        <taxon>Ecdysozoa</taxon>
        <taxon>Arthropoda</taxon>
        <taxon>Hexapoda</taxon>
        <taxon>Insecta</taxon>
        <taxon>Pterygota</taxon>
        <taxon>Neoptera</taxon>
        <taxon>Endopterygota</taxon>
        <taxon>Lepidoptera</taxon>
        <taxon>Glossata</taxon>
        <taxon>Ditrysia</taxon>
        <taxon>Noctuoidea</taxon>
        <taxon>Erebidae</taxon>
        <taxon>Arctiinae</taxon>
        <taxon>Arctia</taxon>
    </lineage>
</organism>
<evidence type="ECO:0000313" key="5">
    <source>
        <dbReference type="Proteomes" id="UP000494256"/>
    </source>
</evidence>
<keyword evidence="1" id="KW-0472">Membrane</keyword>
<dbReference type="Proteomes" id="UP000494106">
    <property type="component" value="Unassembled WGS sequence"/>
</dbReference>
<sequence length="179" mass="19223">MTHRCVYKRTSAPLRITSQDNHTPRTSAPDCTRSISSSPIIIVDMCFKVLVALACLVAALSLVPSASAIPSGLLSELVDQSICESVVDYDEDPDRIPRIIKQVKCAPKPDKMCPVHDGKGGQASCCEQNSYLNFRFSCKEVIDTVLVSDAKGDTSPMLVSVGCACAMAKSTAAIEIDNR</sequence>
<feature type="transmembrane region" description="Helical" evidence="1">
    <location>
        <begin position="41"/>
        <end position="63"/>
    </location>
</feature>